<feature type="chain" id="PRO_5022840989" evidence="2">
    <location>
        <begin position="25"/>
        <end position="87"/>
    </location>
</feature>
<dbReference type="RefSeq" id="WP_148064966.1">
    <property type="nucleotide sequence ID" value="NZ_VRYZ01000006.1"/>
</dbReference>
<evidence type="ECO:0000313" key="4">
    <source>
        <dbReference type="Proteomes" id="UP000321933"/>
    </source>
</evidence>
<name>A0A5C8ZS01_9GAMM</name>
<dbReference type="Proteomes" id="UP000321933">
    <property type="component" value="Unassembled WGS sequence"/>
</dbReference>
<dbReference type="OrthoDB" id="6336451at2"/>
<evidence type="ECO:0000256" key="2">
    <source>
        <dbReference type="SAM" id="SignalP"/>
    </source>
</evidence>
<evidence type="ECO:0000313" key="3">
    <source>
        <dbReference type="EMBL" id="TXS90440.1"/>
    </source>
</evidence>
<sequence>MRKMLLTIATASLATLGLGTVAQANELSVQDAEKSETVRVHSVDMKGKPPFKRSTEVLSVSDAAALEVADEKASKGPKGRPPYARQR</sequence>
<comment type="caution">
    <text evidence="3">The sequence shown here is derived from an EMBL/GenBank/DDBJ whole genome shotgun (WGS) entry which is preliminary data.</text>
</comment>
<protein>
    <submittedName>
        <fullName evidence="3">Uncharacterized protein</fullName>
    </submittedName>
</protein>
<evidence type="ECO:0000256" key="1">
    <source>
        <dbReference type="SAM" id="MobiDB-lite"/>
    </source>
</evidence>
<reference evidence="3 4" key="1">
    <citation type="submission" date="2019-08" db="EMBL/GenBank/DDBJ databases">
        <title>Parahaliea maris sp. nov., isolated from the surface seawater.</title>
        <authorList>
            <person name="Liu Y."/>
        </authorList>
    </citation>
    <scope>NUCLEOTIDE SEQUENCE [LARGE SCALE GENOMIC DNA]</scope>
    <source>
        <strain evidence="3 4">S2-26</strain>
    </source>
</reference>
<organism evidence="3 4">
    <name type="scientific">Parahaliea aestuarii</name>
    <dbReference type="NCBI Taxonomy" id="1852021"/>
    <lineage>
        <taxon>Bacteria</taxon>
        <taxon>Pseudomonadati</taxon>
        <taxon>Pseudomonadota</taxon>
        <taxon>Gammaproteobacteria</taxon>
        <taxon>Cellvibrionales</taxon>
        <taxon>Halieaceae</taxon>
        <taxon>Parahaliea</taxon>
    </lineage>
</organism>
<accession>A0A5C8ZS01</accession>
<gene>
    <name evidence="3" type="ORF">FVW59_13940</name>
</gene>
<dbReference type="AlphaFoldDB" id="A0A5C8ZS01"/>
<feature type="signal peptide" evidence="2">
    <location>
        <begin position="1"/>
        <end position="24"/>
    </location>
</feature>
<keyword evidence="2" id="KW-0732">Signal</keyword>
<dbReference type="EMBL" id="VRYZ01000006">
    <property type="protein sequence ID" value="TXS90440.1"/>
    <property type="molecule type" value="Genomic_DNA"/>
</dbReference>
<proteinExistence type="predicted"/>
<feature type="region of interest" description="Disordered" evidence="1">
    <location>
        <begin position="68"/>
        <end position="87"/>
    </location>
</feature>
<keyword evidence="4" id="KW-1185">Reference proteome</keyword>